<dbReference type="Proteomes" id="UP000037043">
    <property type="component" value="Unassembled WGS sequence"/>
</dbReference>
<comment type="caution">
    <text evidence="1">The sequence shown here is derived from an EMBL/GenBank/DDBJ whole genome shotgun (WGS) entry which is preliminary data.</text>
</comment>
<accession>A0A0L6Z7D5</accession>
<dbReference type="AlphaFoldDB" id="A0A0L6Z7D5"/>
<dbReference type="PATRIC" id="fig|1121318.3.peg.2631"/>
<sequence>MKNLIRKGITREYYFYFSNWGFYFSAGYSSCENLKIPNSNELNRNTN</sequence>
<keyword evidence="2" id="KW-1185">Reference proteome</keyword>
<proteinExistence type="predicted"/>
<gene>
    <name evidence="1" type="ORF">CLHOM_26200</name>
</gene>
<dbReference type="RefSeq" id="WP_175478663.1">
    <property type="nucleotide sequence ID" value="NZ_LHUR01000031.1"/>
</dbReference>
<organism evidence="1 2">
    <name type="scientific">Clostridium homopropionicum DSM 5847</name>
    <dbReference type="NCBI Taxonomy" id="1121318"/>
    <lineage>
        <taxon>Bacteria</taxon>
        <taxon>Bacillati</taxon>
        <taxon>Bacillota</taxon>
        <taxon>Clostridia</taxon>
        <taxon>Eubacteriales</taxon>
        <taxon>Clostridiaceae</taxon>
        <taxon>Clostridium</taxon>
    </lineage>
</organism>
<dbReference type="EMBL" id="LHUR01000031">
    <property type="protein sequence ID" value="KOA18880.1"/>
    <property type="molecule type" value="Genomic_DNA"/>
</dbReference>
<evidence type="ECO:0000313" key="2">
    <source>
        <dbReference type="Proteomes" id="UP000037043"/>
    </source>
</evidence>
<name>A0A0L6Z7D5_9CLOT</name>
<dbReference type="STRING" id="36844.SAMN04488501_109136"/>
<protein>
    <submittedName>
        <fullName evidence="1">Uncharacterized protein</fullName>
    </submittedName>
</protein>
<reference evidence="2" key="1">
    <citation type="submission" date="2015-08" db="EMBL/GenBank/DDBJ databases">
        <title>Genome sequence of the strict anaerobe Clostridium homopropionicum LuHBu1 (DSM 5847T).</title>
        <authorList>
            <person name="Poehlein A."/>
            <person name="Beck M."/>
            <person name="Schiel-Bengelsdorf B."/>
            <person name="Bengelsdorf F.R."/>
            <person name="Daniel R."/>
            <person name="Duerre P."/>
        </authorList>
    </citation>
    <scope>NUCLEOTIDE SEQUENCE [LARGE SCALE GENOMIC DNA]</scope>
    <source>
        <strain evidence="2">DSM 5847</strain>
    </source>
</reference>
<evidence type="ECO:0000313" key="1">
    <source>
        <dbReference type="EMBL" id="KOA18880.1"/>
    </source>
</evidence>